<dbReference type="OrthoDB" id="5951339at2"/>
<dbReference type="Proteomes" id="UP000215788">
    <property type="component" value="Unassembled WGS sequence"/>
</dbReference>
<organism evidence="1 2">
    <name type="scientific">Pseudomonas lundensis</name>
    <dbReference type="NCBI Taxonomy" id="86185"/>
    <lineage>
        <taxon>Bacteria</taxon>
        <taxon>Pseudomonadati</taxon>
        <taxon>Pseudomonadota</taxon>
        <taxon>Gammaproteobacteria</taxon>
        <taxon>Pseudomonadales</taxon>
        <taxon>Pseudomonadaceae</taxon>
        <taxon>Pseudomonas</taxon>
    </lineage>
</organism>
<dbReference type="RefSeq" id="WP_094994111.1">
    <property type="nucleotide sequence ID" value="NZ_NQKI01000023.1"/>
</dbReference>
<sequence length="183" mass="20758">MKPITFHIFVHNDVTLSDRVLALQYFKDFTDEISAITGRTFKFNLLRNIPGVTDFNYTSKSAQEVADRWMAVAAAYKNANNLGWTQTERYILVINGKINDQVLGAAIPRKPALIASVSSYQVIAHEVGHSFTATHEDAEIGWNPWGIPCETYVYPEVSAARANCYRYTRKNREHIVNYLKDAP</sequence>
<dbReference type="AlphaFoldDB" id="A0A266N856"/>
<evidence type="ECO:0000313" key="2">
    <source>
        <dbReference type="Proteomes" id="UP000215788"/>
    </source>
</evidence>
<evidence type="ECO:0000313" key="1">
    <source>
        <dbReference type="EMBL" id="OZY58698.1"/>
    </source>
</evidence>
<evidence type="ECO:0008006" key="3">
    <source>
        <dbReference type="Google" id="ProtNLM"/>
    </source>
</evidence>
<gene>
    <name evidence="1" type="ORF">CJF39_14925</name>
</gene>
<reference evidence="1 2" key="1">
    <citation type="submission" date="2017-08" db="EMBL/GenBank/DDBJ databases">
        <title>Genomic and metabolic characterisation of spoilage-associated Pseudomonas species.</title>
        <authorList>
            <person name="Stanborough T."/>
            <person name="Fegan N."/>
            <person name="Powell S.M."/>
            <person name="Singh T."/>
            <person name="Tamplin M.L."/>
            <person name="Chandry P.S."/>
        </authorList>
    </citation>
    <scope>NUCLEOTIDE SEQUENCE [LARGE SCALE GENOMIC DNA]</scope>
    <source>
        <strain evidence="1 2">L1802</strain>
    </source>
</reference>
<dbReference type="SUPFAM" id="SSF55486">
    <property type="entry name" value="Metalloproteases ('zincins'), catalytic domain"/>
    <property type="match status" value="1"/>
</dbReference>
<name>A0A266N856_9PSED</name>
<comment type="caution">
    <text evidence="1">The sequence shown here is derived from an EMBL/GenBank/DDBJ whole genome shotgun (WGS) entry which is preliminary data.</text>
</comment>
<accession>A0A266N856</accession>
<proteinExistence type="predicted"/>
<protein>
    <recommendedName>
        <fullName evidence="3">Peptidase M12B domain-containing protein</fullName>
    </recommendedName>
</protein>
<dbReference type="EMBL" id="NQKI01000023">
    <property type="protein sequence ID" value="OZY58698.1"/>
    <property type="molecule type" value="Genomic_DNA"/>
</dbReference>